<dbReference type="InterPro" id="IPR018085">
    <property type="entry name" value="Ura-DNA_Glyclase_AS"/>
</dbReference>
<evidence type="ECO:0000256" key="2">
    <source>
        <dbReference type="ARBA" id="ARBA00008184"/>
    </source>
</evidence>
<sequence length="323" mass="36617">MSGPSHVFLVISKLIIRNIRVNYISKRCRRCVPRHFRQQSNMPPKRKNVPSKKDEKESAKTKKKTKISDSKKGAKVKTSEPPPHKDESTKIASSNLDLLHYLTEESWRSLLKEEFSKDYFKNLTAQLSRDYAAEKEIFPPRELIFNALNAAPVDKVKIVILGQDPYHDNGQAMGMAFSVPRDFQPVPPSLKNMYKELAVDIPGFQIPSHGSLETWAQRGVLLLNATLTVEAHQPNSHSKYGWQKFTDSVITHISQDCRGVVFILWGGFAQKKEKLIDDSKHCVIKAAHPSPLSFNKFFGCKCFSKANDALVKMGRDPVNWSIV</sequence>
<dbReference type="InParanoid" id="A0A1S3J6W9"/>
<comment type="function">
    <text evidence="7 9">Excises uracil residues from the DNA which can arise as a result of misincorporation of dUMP residues by DNA polymerase or due to deamination of cytosine.</text>
</comment>
<keyword evidence="6 7" id="KW-0234">DNA repair</keyword>
<dbReference type="GO" id="GO:0004844">
    <property type="term" value="F:uracil DNA N-glycosylase activity"/>
    <property type="evidence" value="ECO:0007669"/>
    <property type="project" value="UniProtKB-UniRule"/>
</dbReference>
<dbReference type="SUPFAM" id="SSF52141">
    <property type="entry name" value="Uracil-DNA glycosylase-like"/>
    <property type="match status" value="1"/>
</dbReference>
<dbReference type="GO" id="GO:0005634">
    <property type="term" value="C:nucleus"/>
    <property type="evidence" value="ECO:0007669"/>
    <property type="project" value="UniProtKB-SubCell"/>
</dbReference>
<keyword evidence="12" id="KW-1185">Reference proteome</keyword>
<organism evidence="12 13">
    <name type="scientific">Lingula anatina</name>
    <name type="common">Brachiopod</name>
    <name type="synonym">Lingula unguis</name>
    <dbReference type="NCBI Taxonomy" id="7574"/>
    <lineage>
        <taxon>Eukaryota</taxon>
        <taxon>Metazoa</taxon>
        <taxon>Spiralia</taxon>
        <taxon>Lophotrochozoa</taxon>
        <taxon>Brachiopoda</taxon>
        <taxon>Linguliformea</taxon>
        <taxon>Lingulata</taxon>
        <taxon>Lingulida</taxon>
        <taxon>Linguloidea</taxon>
        <taxon>Lingulidae</taxon>
        <taxon>Lingula</taxon>
    </lineage>
</organism>
<proteinExistence type="inferred from homology"/>
<evidence type="ECO:0000256" key="5">
    <source>
        <dbReference type="ARBA" id="ARBA00022801"/>
    </source>
</evidence>
<evidence type="ECO:0000256" key="10">
    <source>
        <dbReference type="SAM" id="MobiDB-lite"/>
    </source>
</evidence>
<dbReference type="GO" id="GO:0097510">
    <property type="term" value="P:base-excision repair, AP site formation via deaminated base removal"/>
    <property type="evidence" value="ECO:0007669"/>
    <property type="project" value="TreeGrafter"/>
</dbReference>
<accession>A0A1S3J6W9</accession>
<keyword evidence="7" id="KW-0496">Mitochondrion</keyword>
<dbReference type="SMART" id="SM00986">
    <property type="entry name" value="UDG"/>
    <property type="match status" value="1"/>
</dbReference>
<evidence type="ECO:0000256" key="1">
    <source>
        <dbReference type="ARBA" id="ARBA00001400"/>
    </source>
</evidence>
<evidence type="ECO:0000313" key="13">
    <source>
        <dbReference type="RefSeq" id="XP_013405579.1"/>
    </source>
</evidence>
<dbReference type="FunFam" id="3.40.470.10:FF:000001">
    <property type="entry name" value="Uracil-DNA glycosylase"/>
    <property type="match status" value="1"/>
</dbReference>
<dbReference type="NCBIfam" id="NF003591">
    <property type="entry name" value="PRK05254.1-4"/>
    <property type="match status" value="1"/>
</dbReference>
<keyword evidence="5 7" id="KW-0378">Hydrolase</keyword>
<gene>
    <name evidence="13" type="primary">LOC106170306</name>
</gene>
<evidence type="ECO:0000256" key="8">
    <source>
        <dbReference type="PROSITE-ProRule" id="PRU10072"/>
    </source>
</evidence>
<keyword evidence="7" id="KW-0539">Nucleus</keyword>
<name>A0A1S3J6W9_LINAN</name>
<evidence type="ECO:0000256" key="3">
    <source>
        <dbReference type="ARBA" id="ARBA00012030"/>
    </source>
</evidence>
<dbReference type="KEGG" id="lak:106170306"/>
<dbReference type="GeneID" id="106170306"/>
<dbReference type="OrthoDB" id="10031947at2759"/>
<dbReference type="InterPro" id="IPR005122">
    <property type="entry name" value="Uracil-DNA_glycosylase-like"/>
</dbReference>
<dbReference type="SMART" id="SM00987">
    <property type="entry name" value="UreE_C"/>
    <property type="match status" value="1"/>
</dbReference>
<dbReference type="PROSITE" id="PS00130">
    <property type="entry name" value="U_DNA_GLYCOSYLASE"/>
    <property type="match status" value="1"/>
</dbReference>
<evidence type="ECO:0000313" key="12">
    <source>
        <dbReference type="Proteomes" id="UP000085678"/>
    </source>
</evidence>
<comment type="catalytic activity">
    <reaction evidence="1 7 9">
        <text>Hydrolyzes single-stranded DNA or mismatched double-stranded DNA and polynucleotides, releasing free uracil.</text>
        <dbReference type="EC" id="3.2.2.27"/>
    </reaction>
</comment>
<feature type="region of interest" description="Disordered" evidence="10">
    <location>
        <begin position="34"/>
        <end position="90"/>
    </location>
</feature>
<dbReference type="NCBIfam" id="NF003589">
    <property type="entry name" value="PRK05254.1-2"/>
    <property type="match status" value="1"/>
</dbReference>
<dbReference type="InterPro" id="IPR002043">
    <property type="entry name" value="UDG_fam1"/>
</dbReference>
<feature type="domain" description="Uracil-DNA glycosylase-like" evidence="11">
    <location>
        <begin position="149"/>
        <end position="310"/>
    </location>
</feature>
<dbReference type="PANTHER" id="PTHR11264:SF7">
    <property type="entry name" value="URACIL-DNA GLYCOSYLASE"/>
    <property type="match status" value="1"/>
</dbReference>
<protein>
    <recommendedName>
        <fullName evidence="3 7">Uracil-DNA glycosylase</fullName>
        <shortName evidence="7">UDG</shortName>
        <ecNumber evidence="3 7">3.2.2.27</ecNumber>
    </recommendedName>
</protein>
<dbReference type="STRING" id="7574.A0A1S3J6W9"/>
<feature type="compositionally biased region" description="Basic and acidic residues" evidence="10">
    <location>
        <begin position="51"/>
        <end position="72"/>
    </location>
</feature>
<evidence type="ECO:0000256" key="4">
    <source>
        <dbReference type="ARBA" id="ARBA00022763"/>
    </source>
</evidence>
<dbReference type="Pfam" id="PF03167">
    <property type="entry name" value="UDG"/>
    <property type="match status" value="1"/>
</dbReference>
<evidence type="ECO:0000256" key="9">
    <source>
        <dbReference type="RuleBase" id="RU003780"/>
    </source>
</evidence>
<feature type="active site" description="Proton acceptor" evidence="7 8">
    <location>
        <position position="164"/>
    </location>
</feature>
<dbReference type="EC" id="3.2.2.27" evidence="3 7"/>
<evidence type="ECO:0000259" key="11">
    <source>
        <dbReference type="SMART" id="SM00986"/>
    </source>
</evidence>
<dbReference type="NCBIfam" id="NF003592">
    <property type="entry name" value="PRK05254.1-5"/>
    <property type="match status" value="1"/>
</dbReference>
<dbReference type="PANTHER" id="PTHR11264">
    <property type="entry name" value="URACIL-DNA GLYCOSYLASE"/>
    <property type="match status" value="1"/>
</dbReference>
<comment type="similarity">
    <text evidence="2 7 9">Belongs to the uracil-DNA glycosylase (UDG) superfamily. UNG family.</text>
</comment>
<dbReference type="HAMAP" id="MF_00148">
    <property type="entry name" value="UDG"/>
    <property type="match status" value="1"/>
</dbReference>
<dbReference type="NCBIfam" id="TIGR00628">
    <property type="entry name" value="ung"/>
    <property type="match status" value="1"/>
</dbReference>
<evidence type="ECO:0000256" key="6">
    <source>
        <dbReference type="ARBA" id="ARBA00023204"/>
    </source>
</evidence>
<dbReference type="Proteomes" id="UP000085678">
    <property type="component" value="Unplaced"/>
</dbReference>
<keyword evidence="4 7" id="KW-0227">DNA damage</keyword>
<dbReference type="NCBIfam" id="NF003588">
    <property type="entry name" value="PRK05254.1-1"/>
    <property type="match status" value="1"/>
</dbReference>
<dbReference type="CDD" id="cd10027">
    <property type="entry name" value="UDG-F1-like"/>
    <property type="match status" value="1"/>
</dbReference>
<dbReference type="GO" id="GO:0005739">
    <property type="term" value="C:mitochondrion"/>
    <property type="evidence" value="ECO:0007669"/>
    <property type="project" value="UniProtKB-SubCell"/>
</dbReference>
<dbReference type="AlphaFoldDB" id="A0A1S3J6W9"/>
<dbReference type="InterPro" id="IPR036895">
    <property type="entry name" value="Uracil-DNA_glycosylase-like_sf"/>
</dbReference>
<dbReference type="Gene3D" id="3.40.470.10">
    <property type="entry name" value="Uracil-DNA glycosylase-like domain"/>
    <property type="match status" value="1"/>
</dbReference>
<comment type="subcellular location">
    <subcellularLocation>
        <location evidence="7">Mitochondrion</location>
    </subcellularLocation>
    <subcellularLocation>
        <location evidence="7">Nucleus</location>
    </subcellularLocation>
</comment>
<evidence type="ECO:0000256" key="7">
    <source>
        <dbReference type="HAMAP-Rule" id="MF_03166"/>
    </source>
</evidence>
<reference evidence="13" key="1">
    <citation type="submission" date="2025-08" db="UniProtKB">
        <authorList>
            <consortium name="RefSeq"/>
        </authorList>
    </citation>
    <scope>IDENTIFICATION</scope>
    <source>
        <tissue evidence="13">Gonads</tissue>
    </source>
</reference>
<dbReference type="RefSeq" id="XP_013405579.1">
    <property type="nucleotide sequence ID" value="XM_013550125.1"/>
</dbReference>